<dbReference type="PIRSF" id="PIRSF035652">
    <property type="entry name" value="CHP02436"/>
    <property type="match status" value="1"/>
</dbReference>
<dbReference type="AlphaFoldDB" id="A0A1F5G9M6"/>
<dbReference type="SUPFAM" id="SSF158446">
    <property type="entry name" value="IVS-encoded protein-like"/>
    <property type="match status" value="1"/>
</dbReference>
<evidence type="ECO:0000313" key="2">
    <source>
        <dbReference type="Proteomes" id="UP000177369"/>
    </source>
</evidence>
<dbReference type="Proteomes" id="UP000177369">
    <property type="component" value="Unassembled WGS sequence"/>
</dbReference>
<dbReference type="PANTHER" id="PTHR38471">
    <property type="entry name" value="FOUR HELIX BUNDLE PROTEIN"/>
    <property type="match status" value="1"/>
</dbReference>
<accession>A0A1F5G9M6</accession>
<dbReference type="PANTHER" id="PTHR38471:SF2">
    <property type="entry name" value="FOUR HELIX BUNDLE PROTEIN"/>
    <property type="match status" value="1"/>
</dbReference>
<reference evidence="1 2" key="1">
    <citation type="journal article" date="2016" name="Nat. Commun.">
        <title>Thousands of microbial genomes shed light on interconnected biogeochemical processes in an aquifer system.</title>
        <authorList>
            <person name="Anantharaman K."/>
            <person name="Brown C.T."/>
            <person name="Hug L.A."/>
            <person name="Sharon I."/>
            <person name="Castelle C.J."/>
            <person name="Probst A.J."/>
            <person name="Thomas B.C."/>
            <person name="Singh A."/>
            <person name="Wilkins M.J."/>
            <person name="Karaoz U."/>
            <person name="Brodie E.L."/>
            <person name="Williams K.H."/>
            <person name="Hubbard S.S."/>
            <person name="Banfield J.F."/>
        </authorList>
    </citation>
    <scope>NUCLEOTIDE SEQUENCE [LARGE SCALE GENOMIC DNA]</scope>
</reference>
<dbReference type="InterPro" id="IPR012657">
    <property type="entry name" value="23S_rRNA-intervening_sequence"/>
</dbReference>
<dbReference type="NCBIfam" id="TIGR02436">
    <property type="entry name" value="four helix bundle protein"/>
    <property type="match status" value="1"/>
</dbReference>
<dbReference type="InterPro" id="IPR036583">
    <property type="entry name" value="23S_rRNA_IVS_sf"/>
</dbReference>
<dbReference type="EMBL" id="MFBD01000024">
    <property type="protein sequence ID" value="OGD88556.1"/>
    <property type="molecule type" value="Genomic_DNA"/>
</dbReference>
<sequence length="122" mass="14199">MKKYDIHDRIFSFIVRVIEFLNKIPKTPTNLVFINQCTRSATSMGANDQEADGTQTKKDFVHMYTIVRKEGKETVYWVKLIENTNSERYRHESWEIVNEGNEIIAVVSTIIKNTLKSSKLSK</sequence>
<protein>
    <recommendedName>
        <fullName evidence="3">Four helix bundle protein</fullName>
    </recommendedName>
</protein>
<evidence type="ECO:0008006" key="3">
    <source>
        <dbReference type="Google" id="ProtNLM"/>
    </source>
</evidence>
<proteinExistence type="predicted"/>
<evidence type="ECO:0000313" key="1">
    <source>
        <dbReference type="EMBL" id="OGD88556.1"/>
    </source>
</evidence>
<dbReference type="Pfam" id="PF05635">
    <property type="entry name" value="23S_rRNA_IVP"/>
    <property type="match status" value="1"/>
</dbReference>
<name>A0A1F5G9M6_9BACT</name>
<comment type="caution">
    <text evidence="1">The sequence shown here is derived from an EMBL/GenBank/DDBJ whole genome shotgun (WGS) entry which is preliminary data.</text>
</comment>
<dbReference type="Gene3D" id="1.20.1440.60">
    <property type="entry name" value="23S rRNA-intervening sequence"/>
    <property type="match status" value="1"/>
</dbReference>
<organism evidence="1 2">
    <name type="scientific">Candidatus Curtissbacteria bacterium RIFCSPHIGHO2_02_FULL_40_16b</name>
    <dbReference type="NCBI Taxonomy" id="1797714"/>
    <lineage>
        <taxon>Bacteria</taxon>
        <taxon>Candidatus Curtissiibacteriota</taxon>
    </lineage>
</organism>
<gene>
    <name evidence="1" type="ORF">A3D04_03185</name>
</gene>